<dbReference type="AlphaFoldDB" id="A0A940MNQ5"/>
<reference evidence="1" key="1">
    <citation type="submission" date="2021-03" db="EMBL/GenBank/DDBJ databases">
        <title>Sagittula salina sp. nov. strain M10.9X isolated from the marine waste.</title>
        <authorList>
            <person name="Satari L."/>
            <person name="Molina-Menor E."/>
            <person name="Vidal-Verdu A."/>
            <person name="Pascual J."/>
            <person name="Pereto J."/>
            <person name="Porcar M."/>
        </authorList>
    </citation>
    <scope>NUCLEOTIDE SEQUENCE</scope>
    <source>
        <strain evidence="1">M10.9X</strain>
    </source>
</reference>
<accession>A0A940MNQ5</accession>
<gene>
    <name evidence="1" type="ORF">J5474_11390</name>
</gene>
<protein>
    <submittedName>
        <fullName evidence="1">Translocase</fullName>
    </submittedName>
</protein>
<comment type="caution">
    <text evidence="1">The sequence shown here is derived from an EMBL/GenBank/DDBJ whole genome shotgun (WGS) entry which is preliminary data.</text>
</comment>
<proteinExistence type="predicted"/>
<evidence type="ECO:0000313" key="2">
    <source>
        <dbReference type="Proteomes" id="UP000675940"/>
    </source>
</evidence>
<name>A0A940MNQ5_9RHOB</name>
<dbReference type="Proteomes" id="UP000675940">
    <property type="component" value="Unassembled WGS sequence"/>
</dbReference>
<dbReference type="EMBL" id="JAGISH010000006">
    <property type="protein sequence ID" value="MBP0483090.1"/>
    <property type="molecule type" value="Genomic_DNA"/>
</dbReference>
<sequence length="336" mass="34836">MASATLVCALGIGYVMQYGLPGMDNRDEARTRPMALTDITPTSSAAGDMPRREPETGVSARIAEGTHSAKAALQSTDAPAPITLAALEDVSPGAAPATPDMQSVQSVPDPACDVTMSAEPAAGALVKLTLDAPCNASERLTLHHQGMMVTAATGKNGHLAITVPALAEKALFIASFASGDGATALAEVPTLSLYDRVALQWRGDTGLGLHAREFGADYFGPGHVHARTARDLGATARGEGGFLVSLGDGTAPDALRAEIYTFPRGAAHRDGTVALSVEAEITAENCDHPIEAQTLEIRDSAALRTRNLLLDMPGCDAMGDFLVLNNLVEDLTIAAR</sequence>
<evidence type="ECO:0000313" key="1">
    <source>
        <dbReference type="EMBL" id="MBP0483090.1"/>
    </source>
</evidence>
<keyword evidence="2" id="KW-1185">Reference proteome</keyword>
<organism evidence="1 2">
    <name type="scientific">Sagittula salina</name>
    <dbReference type="NCBI Taxonomy" id="2820268"/>
    <lineage>
        <taxon>Bacteria</taxon>
        <taxon>Pseudomonadati</taxon>
        <taxon>Pseudomonadota</taxon>
        <taxon>Alphaproteobacteria</taxon>
        <taxon>Rhodobacterales</taxon>
        <taxon>Roseobacteraceae</taxon>
        <taxon>Sagittula</taxon>
    </lineage>
</organism>